<dbReference type="Proteomes" id="UP001500610">
    <property type="component" value="Unassembled WGS sequence"/>
</dbReference>
<keyword evidence="4" id="KW-0597">Phosphoprotein</keyword>
<protein>
    <submittedName>
        <fullName evidence="14">Type I polyketide synthase</fullName>
    </submittedName>
</protein>
<feature type="domain" description="Ketosynthase family 3 (KS3)" evidence="12">
    <location>
        <begin position="1684"/>
        <end position="2096"/>
    </location>
</feature>
<reference evidence="15" key="1">
    <citation type="journal article" date="2019" name="Int. J. Syst. Evol. Microbiol.">
        <title>The Global Catalogue of Microorganisms (GCM) 10K type strain sequencing project: providing services to taxonomists for standard genome sequencing and annotation.</title>
        <authorList>
            <consortium name="The Broad Institute Genomics Platform"/>
            <consortium name="The Broad Institute Genome Sequencing Center for Infectious Disease"/>
            <person name="Wu L."/>
            <person name="Ma J."/>
        </authorList>
    </citation>
    <scope>NUCLEOTIDE SEQUENCE [LARGE SCALE GENOMIC DNA]</scope>
    <source>
        <strain evidence="15">JCM 17657</strain>
    </source>
</reference>
<dbReference type="CDD" id="cd08956">
    <property type="entry name" value="KR_3_FAS_SDR_x"/>
    <property type="match status" value="2"/>
</dbReference>
<dbReference type="InterPro" id="IPR020806">
    <property type="entry name" value="PKS_PP-bd"/>
</dbReference>
<gene>
    <name evidence="14" type="ORF">GCM10023257_03080</name>
</gene>
<evidence type="ECO:0000256" key="4">
    <source>
        <dbReference type="ARBA" id="ARBA00022553"/>
    </source>
</evidence>
<evidence type="ECO:0000256" key="9">
    <source>
        <dbReference type="PROSITE-ProRule" id="PRU01363"/>
    </source>
</evidence>
<dbReference type="SUPFAM" id="SSF47336">
    <property type="entry name" value="ACP-like"/>
    <property type="match status" value="2"/>
</dbReference>
<evidence type="ECO:0000256" key="8">
    <source>
        <dbReference type="ARBA" id="ARBA00023315"/>
    </source>
</evidence>
<keyword evidence="8" id="KW-0012">Acyltransferase</keyword>
<evidence type="ECO:0000256" key="5">
    <source>
        <dbReference type="ARBA" id="ARBA00022679"/>
    </source>
</evidence>
<dbReference type="Pfam" id="PF21089">
    <property type="entry name" value="PKS_DH_N"/>
    <property type="match status" value="2"/>
</dbReference>
<feature type="domain" description="Carrier" evidence="11">
    <location>
        <begin position="1590"/>
        <end position="1665"/>
    </location>
</feature>
<dbReference type="InterPro" id="IPR032821">
    <property type="entry name" value="PKS_assoc"/>
</dbReference>
<dbReference type="PROSITE" id="PS52004">
    <property type="entry name" value="KS3_2"/>
    <property type="match status" value="2"/>
</dbReference>
<evidence type="ECO:0000256" key="2">
    <source>
        <dbReference type="ARBA" id="ARBA00004792"/>
    </source>
</evidence>
<dbReference type="SUPFAM" id="SSF53901">
    <property type="entry name" value="Thiolase-like"/>
    <property type="match status" value="2"/>
</dbReference>
<evidence type="ECO:0000256" key="7">
    <source>
        <dbReference type="ARBA" id="ARBA00023268"/>
    </source>
</evidence>
<proteinExistence type="predicted"/>
<feature type="region of interest" description="N-terminal hotdog fold" evidence="9">
    <location>
        <begin position="923"/>
        <end position="1045"/>
    </location>
</feature>
<dbReference type="InterPro" id="IPR016036">
    <property type="entry name" value="Malonyl_transacylase_ACP-bd"/>
</dbReference>
<evidence type="ECO:0000256" key="6">
    <source>
        <dbReference type="ARBA" id="ARBA00023194"/>
    </source>
</evidence>
<feature type="region of interest" description="N-terminal hotdog fold" evidence="9">
    <location>
        <begin position="2533"/>
        <end position="2655"/>
    </location>
</feature>
<dbReference type="PANTHER" id="PTHR43775">
    <property type="entry name" value="FATTY ACID SYNTHASE"/>
    <property type="match status" value="1"/>
</dbReference>
<dbReference type="Gene3D" id="3.40.366.10">
    <property type="entry name" value="Malonyl-Coenzyme A Acyl Carrier Protein, domain 2"/>
    <property type="match status" value="2"/>
</dbReference>
<feature type="active site" description="Proton acceptor; for dehydratase activity" evidence="9">
    <location>
        <position position="955"/>
    </location>
</feature>
<keyword evidence="15" id="KW-1185">Reference proteome</keyword>
<dbReference type="InterPro" id="IPR016035">
    <property type="entry name" value="Acyl_Trfase/lysoPLipase"/>
</dbReference>
<dbReference type="SMART" id="SM00825">
    <property type="entry name" value="PKS_KS"/>
    <property type="match status" value="2"/>
</dbReference>
<accession>A0ABP9HGM7</accession>
<feature type="domain" description="Ketosynthase family 3 (KS3)" evidence="12">
    <location>
        <begin position="36"/>
        <end position="448"/>
    </location>
</feature>
<dbReference type="Pfam" id="PF14765">
    <property type="entry name" value="PS-DH"/>
    <property type="match status" value="2"/>
</dbReference>
<dbReference type="Pfam" id="PF22953">
    <property type="entry name" value="SpnB_Rossmann"/>
    <property type="match status" value="2"/>
</dbReference>
<evidence type="ECO:0000259" key="11">
    <source>
        <dbReference type="PROSITE" id="PS50075"/>
    </source>
</evidence>
<dbReference type="InterPro" id="IPR015083">
    <property type="entry name" value="NorB/c/GfsB-D-like_docking"/>
</dbReference>
<dbReference type="SMART" id="SM00823">
    <property type="entry name" value="PKS_PP"/>
    <property type="match status" value="2"/>
</dbReference>
<dbReference type="RefSeq" id="WP_345603506.1">
    <property type="nucleotide sequence ID" value="NZ_BAABIV010000002.1"/>
</dbReference>
<dbReference type="PROSITE" id="PS50075">
    <property type="entry name" value="CARRIER"/>
    <property type="match status" value="2"/>
</dbReference>
<dbReference type="InterPro" id="IPR014030">
    <property type="entry name" value="Ketoacyl_synth_N"/>
</dbReference>
<dbReference type="InterPro" id="IPR016039">
    <property type="entry name" value="Thiolase-like"/>
</dbReference>
<dbReference type="InterPro" id="IPR049551">
    <property type="entry name" value="PKS_DH_C"/>
</dbReference>
<evidence type="ECO:0000313" key="14">
    <source>
        <dbReference type="EMBL" id="GAA4970546.1"/>
    </source>
</evidence>
<dbReference type="InterPro" id="IPR036291">
    <property type="entry name" value="NAD(P)-bd_dom_sf"/>
</dbReference>
<organism evidence="14 15">
    <name type="scientific">Streptomyces hyderabadensis</name>
    <dbReference type="NCBI Taxonomy" id="598549"/>
    <lineage>
        <taxon>Bacteria</taxon>
        <taxon>Bacillati</taxon>
        <taxon>Actinomycetota</taxon>
        <taxon>Actinomycetes</taxon>
        <taxon>Kitasatosporales</taxon>
        <taxon>Streptomycetaceae</taxon>
        <taxon>Streptomyces</taxon>
    </lineage>
</organism>
<dbReference type="Pfam" id="PF08990">
    <property type="entry name" value="Docking"/>
    <property type="match status" value="1"/>
</dbReference>
<dbReference type="InterPro" id="IPR020807">
    <property type="entry name" value="PKS_DH"/>
</dbReference>
<dbReference type="Gene3D" id="1.10.1200.10">
    <property type="entry name" value="ACP-like"/>
    <property type="match status" value="2"/>
</dbReference>
<comment type="caution">
    <text evidence="14">The sequence shown here is derived from an EMBL/GenBank/DDBJ whole genome shotgun (WGS) entry which is preliminary data.</text>
</comment>
<dbReference type="Pfam" id="PF16197">
    <property type="entry name" value="KAsynt_C_assoc"/>
    <property type="match status" value="2"/>
</dbReference>
<dbReference type="PROSITE" id="PS00606">
    <property type="entry name" value="KS3_1"/>
    <property type="match status" value="2"/>
</dbReference>
<dbReference type="PANTHER" id="PTHR43775:SF51">
    <property type="entry name" value="INACTIVE PHENOLPHTHIOCEROL SYNTHESIS POLYKETIDE SYNTHASE TYPE I PKS1-RELATED"/>
    <property type="match status" value="1"/>
</dbReference>
<evidence type="ECO:0000259" key="12">
    <source>
        <dbReference type="PROSITE" id="PS52004"/>
    </source>
</evidence>
<dbReference type="Gene3D" id="3.40.47.10">
    <property type="match status" value="2"/>
</dbReference>
<comment type="cofactor">
    <cofactor evidence="1">
        <name>pantetheine 4'-phosphate</name>
        <dbReference type="ChEBI" id="CHEBI:47942"/>
    </cofactor>
</comment>
<dbReference type="SUPFAM" id="SSF51735">
    <property type="entry name" value="NAD(P)-binding Rossmann-fold domains"/>
    <property type="match status" value="4"/>
</dbReference>
<dbReference type="Pfam" id="PF00109">
    <property type="entry name" value="ketoacyl-synt"/>
    <property type="match status" value="2"/>
</dbReference>
<dbReference type="InterPro" id="IPR014043">
    <property type="entry name" value="Acyl_transferase_dom"/>
</dbReference>
<evidence type="ECO:0000313" key="15">
    <source>
        <dbReference type="Proteomes" id="UP001500610"/>
    </source>
</evidence>
<evidence type="ECO:0000256" key="1">
    <source>
        <dbReference type="ARBA" id="ARBA00001957"/>
    </source>
</evidence>
<dbReference type="InterPro" id="IPR013968">
    <property type="entry name" value="PKS_KR"/>
</dbReference>
<dbReference type="SMART" id="SM00827">
    <property type="entry name" value="PKS_AT"/>
    <property type="match status" value="2"/>
</dbReference>
<dbReference type="InterPro" id="IPR006162">
    <property type="entry name" value="Ppantetheine_attach_site"/>
</dbReference>
<comment type="pathway">
    <text evidence="2">Antibiotic biosynthesis.</text>
</comment>
<dbReference type="SUPFAM" id="SSF55048">
    <property type="entry name" value="Probable ACP-binding domain of malonyl-CoA ACP transacylase"/>
    <property type="match status" value="2"/>
</dbReference>
<dbReference type="InterPro" id="IPR055123">
    <property type="entry name" value="SpnB-like_Rossmann"/>
</dbReference>
<feature type="region of interest" description="C-terminal hotdog fold" evidence="9">
    <location>
        <begin position="1056"/>
        <end position="1185"/>
    </location>
</feature>
<sequence>MNASVEQVVEALRASMLDNERLRRQNKELAEAAPDDDPIAIVSMACRFPGGVASPEDLWRVVAEGRDCVTPFPADRGWDLASLYDPEPGRPGRSVAREGGFLYDAADFDADFFGMSPRDALGTDPQQRLLLETAWEAVERAGIDPTSLRGSRTGVFAGVMYHDYGAGTSDGSLVTGRVAFTLGLEGPAVSVDTACSSSLVAMHWAMQALRSGECDLALAGGVTVMTTPDMFLYFSLQRGLAPDGRCKAFAASADGVGCAEGVGLVMLERLADARRHGHEVLAVVRGSAVNQDGASSGLTAPNGPAQRRVIRQALDSAGLSPADVDVVEAHGTGTTLGDPIEAQALLATYGRDRPAGRPLWLGSVKSNIGHAQAAAGVGGVIKMVMAMRHGVLPRTLHADEPSPQVDWSAGEVRLLTEAREWAAGDRPRRAGVSSFGLSGTNAHVILEEATAREATEATEEGEPVDAAGEHGRTPGVAREVAWLVSARTADGLRAQAARLATFLAEQSEQSEQSDQAGPDPLDVGFSTSTTRTQLTHRAVVVGNDPTDLLEGLRALSLDETHPGVVRETARLDEPTAFLFSGQGAQRLGMGRELCEAFPVFAEAFDAAVSELDRYLERPLREVVWGEDAALLERTVFTQAALFAFESALFRLWESWGVSPDVLVGHSIGELTAAYVAGVWSLEDAARLVAARGRLMDALPEGGAMVAVEATEDEVAPHLNGGVSLAAVNAPGSVVLSGEEKAVLAVAEHFADRRTRRLRVSHAFHSALMEPMLADFETIARELTYEQPRFSIVSTVAPDADVTDPAYWVGQVRATVRFADAVVELGRRGVVSAVELGPDAVLAPLTGEVFAAVAASRRERGEVRECVLALGRMFARGVVVDWEAFYAGTGARRVDLPTYAFQRRRYWQTGEAGTTTLGLDRAEHPFLDAAVPMADSGGLLLTGNLSAATHPWLADHRVRGVNLFPGSGFVDLALYAAGLVGCNVLEELTLRAPLVLPATDTVQLQLTVVPEDESGRFSVAFHSRPAADRSWTLLAQGTLTTGSVVAAPLGPWPPSDAEPLPVEDFYEGLAARDYGYGPAFQGLLAAWRHGDDLLAEVALTEDATGFPIHPALLDSTLHLGLLDDADTVLPFVWNGVVLHAEGATTLRVRLTRTGDAVAVEAADPEGRPVLSVRSLVGRPVSEDQITTAGAAHDTLFRPVWSPLAEAAPRPSDDGERVVWEAPGGDLLPALHATQAAVREHLSTAPVGTTLVVVTRNAVALPGETAPDLTGAAIWGMLRSAQAEHPDRIVLVDLDGPADPVPAAGLGEPQVVVRDGVAHTRRMVRLATPGTTGAADAADAAEVAGNEEIDGTVVVTGGTGALGALVSRHLVTRHGVRDLLLVSRTGEAPALTEELTRLGAHVETAACDVSDRGALERLLADRPVAGVVHAAGILDDGVFASLTPDRIDTVVRTKAESARHLHELTADRDLRFFVLFSSVAGVLGTPGQANYAAANACLDALAAHRRSLGLPAHSLAWGPWEVEGGMGEGLAAADGLRLERQGLRPLSAELGLASFDAALRTDEQLLVVARWSPPARARSRAATTGRTTPGTKDALSLVRSQAAFVLGHGSADAVEPDRAFSELGFDSLTAVEFRNRLSTETGLRLPATLVFDHPNARALASFLEGELAGTGVVVAGGSVVSGVVEDDPVVVVGMACRFPGGVESPEGLWRLVADGVDAVSEFPGDRGWDVEGLYDPVPGRAGRSYTRSGGFLRGAGEFDAGFFGVSPNEAPVIDPQQRLLLETVWEALERAGVDALGLRGSATGVFVGGMYHDYAGHAAAGSVLSGRVSYVLGLEGPSVTVDTACSSSLVSMHLGGQALRSGECDLVLAGGVTVMATPEQFVEFSRQRGLAADGRCKSFSASADGTGWAEGVGVVVLERLSDARRKGHEVLAVVRGSAVNQDGASNGLTAPNGPAQQRVIRQALASAGLSAVDVDVVEAHGTGTVLGDPIEAQALLATYGQDRPVDRPLWLGSLKSNFGHAQAAAGVGGVIKMVMAMRHGVLPRTLHAEEPSEQVDWSAGEVRLLTEAREWPAGDRPRRAGVSSFGISGTNAHVILEQGPSAVRDEPAGVRDGRPVVWTVSARDVQGVRAQVTRLRSFVEQRPGLHPADVGLSLGTTRAALEYRVAVAGTGREELLAALEGALPERRMSGGTAFLFSGQGAQRLGMGRELYASFPVFAEAFDAAVTELDRYLERPLREVVWGEDAGLLERTVFTQAALFAFESALFRLWESWGVTPDVLVGHSIGELTAAYVAGVWSLEDAARLVAARGRLMDALPEGGAMVAVEATEDEVAPHLGDEVSLAAVNAPGSVVLSGEEKAVLAVAERFADRRTRRLRVSHAFHSPLMEPMLADFETIARELTYQQPRLAIASTVASDADVTDPAYWVGQVRATVRFADAVVELGRRGVVSAVELGPDAVLAPLTGEVCTAVAASRRDRDEVLEAVGALGRVHALGVAVDWAAFYAGTGARRVELPTYAFQRRHYWTTQAGSTSAAGHPLAGTAVSLADTEGMVFTGRLSTTTHPWLADHQVDGAVLFPGTGFVEMALHAAGKAGCDTLEDLSLVVPLVLADGDHVEVQTTVRAPEADGRRGFAIHARSGDGLPWTLHAEGTLLAAADPSEALDHPAQGWPPPGAEPVDVGSAYDSLAEQGFAYGPLFRGLRSAWRSGETLYAEVELSDRGEGARFALHPALLDASMHVNMLEDGGRGGGTAPVLPFAWSGVRLHAAGASALRVRVTPTGENQVELFCADEAGRPVLTVAALTGRPLAAGGPLAAGDLYEVRWERLAAAAGDTSGPAGAEPEVLWCTGPSPLAGVLATLQEWLDEGHTASDPLVVATHGAVGLEPGEPVDPEVASVWGLVRAAQSERPGRFVLLDVPRAEPPSAAVLAAVVASGEPEVAVRGAQAWVPRLARARAGRSEPRRLSQRGTVLVTGGTGGLGSLTARRLVAEHGVRHLLLVGRKGPDAPGAAELEAELTALGATVSLAACDVSDRAQLAALIAGVPADHPLTGVVHAAGVTDHGMIEALSAERLADTLRPKAEAARHLHELTLDHELELFLLYSSVGGIALAAGQGGYAAANVYLDALAQQRRAAGLPAQSLAWGPWDLATGMSRELGEAEARRLEGRGFLAFGAEDGLAALGRALNTDAALVVPVRLDLPALRRSGEEIPPLLRGLVRPADAGRSPVPAAELVRRLRALPPQAQLEELLDLVRTQAAAVLGHRDPGALDDERGFLALGFDSLTAVELRTRLTRLTGHRLPPTLVFDHPSISAVAALLRSELVGEPAAEDDLSSASAEELFAILDGGVDG</sequence>
<dbReference type="InterPro" id="IPR050091">
    <property type="entry name" value="PKS_NRPS_Biosynth_Enz"/>
</dbReference>
<dbReference type="Pfam" id="PF02801">
    <property type="entry name" value="Ketoacyl-synt_C"/>
    <property type="match status" value="2"/>
</dbReference>
<feature type="domain" description="Carrier" evidence="11">
    <location>
        <begin position="3239"/>
        <end position="3314"/>
    </location>
</feature>
<evidence type="ECO:0000256" key="3">
    <source>
        <dbReference type="ARBA" id="ARBA00022450"/>
    </source>
</evidence>
<dbReference type="InterPro" id="IPR001227">
    <property type="entry name" value="Ac_transferase_dom_sf"/>
</dbReference>
<dbReference type="InterPro" id="IPR057326">
    <property type="entry name" value="KR_dom"/>
</dbReference>
<dbReference type="InterPro" id="IPR049552">
    <property type="entry name" value="PKS_DH_N"/>
</dbReference>
<dbReference type="InterPro" id="IPR020841">
    <property type="entry name" value="PKS_Beta-ketoAc_synthase_dom"/>
</dbReference>
<feature type="region of interest" description="Disordered" evidence="10">
    <location>
        <begin position="452"/>
        <end position="471"/>
    </location>
</feature>
<feature type="region of interest" description="C-terminal hotdog fold" evidence="9">
    <location>
        <begin position="2670"/>
        <end position="2808"/>
    </location>
</feature>
<feature type="active site" description="Proton donor; for dehydratase activity" evidence="9">
    <location>
        <position position="2729"/>
    </location>
</feature>
<keyword evidence="6" id="KW-0045">Antibiotic biosynthesis</keyword>
<dbReference type="InterPro" id="IPR014031">
    <property type="entry name" value="Ketoacyl_synth_C"/>
</dbReference>
<feature type="active site" description="Proton acceptor; for dehydratase activity" evidence="9">
    <location>
        <position position="2565"/>
    </location>
</feature>
<dbReference type="SUPFAM" id="SSF52151">
    <property type="entry name" value="FabD/lysophospholipase-like"/>
    <property type="match status" value="2"/>
</dbReference>
<keyword evidence="3" id="KW-0596">Phosphopantetheine</keyword>
<dbReference type="Gene3D" id="3.40.50.720">
    <property type="entry name" value="NAD(P)-binding Rossmann-like Domain"/>
    <property type="match status" value="2"/>
</dbReference>
<feature type="domain" description="PKS/mFAS DH" evidence="13">
    <location>
        <begin position="923"/>
        <end position="1185"/>
    </location>
</feature>
<dbReference type="PROSITE" id="PS52019">
    <property type="entry name" value="PKS_MFAS_DH"/>
    <property type="match status" value="2"/>
</dbReference>
<keyword evidence="7" id="KW-0511">Multifunctional enzyme</keyword>
<feature type="active site" description="Proton donor; for dehydratase activity" evidence="9">
    <location>
        <position position="1113"/>
    </location>
</feature>
<dbReference type="SMART" id="SM00822">
    <property type="entry name" value="PKS_KR"/>
    <property type="match status" value="2"/>
</dbReference>
<evidence type="ECO:0000259" key="13">
    <source>
        <dbReference type="PROSITE" id="PS52019"/>
    </source>
</evidence>
<name>A0ABP9HGM7_9ACTN</name>
<dbReference type="Pfam" id="PF08659">
    <property type="entry name" value="KR"/>
    <property type="match status" value="2"/>
</dbReference>
<dbReference type="EMBL" id="BAABIV010000002">
    <property type="protein sequence ID" value="GAA4970546.1"/>
    <property type="molecule type" value="Genomic_DNA"/>
</dbReference>
<dbReference type="Pfam" id="PF00550">
    <property type="entry name" value="PP-binding"/>
    <property type="match status" value="2"/>
</dbReference>
<dbReference type="InterPro" id="IPR018201">
    <property type="entry name" value="Ketoacyl_synth_AS"/>
</dbReference>
<dbReference type="CDD" id="cd00833">
    <property type="entry name" value="PKS"/>
    <property type="match status" value="2"/>
</dbReference>
<dbReference type="Pfam" id="PF00698">
    <property type="entry name" value="Acyl_transf_1"/>
    <property type="match status" value="2"/>
</dbReference>
<dbReference type="InterPro" id="IPR042104">
    <property type="entry name" value="PKS_dehydratase_sf"/>
</dbReference>
<dbReference type="SMART" id="SM01294">
    <property type="entry name" value="PKS_PP_betabranch"/>
    <property type="match status" value="2"/>
</dbReference>
<dbReference type="SMART" id="SM00826">
    <property type="entry name" value="PKS_DH"/>
    <property type="match status" value="2"/>
</dbReference>
<dbReference type="PROSITE" id="PS00012">
    <property type="entry name" value="PHOSPHOPANTETHEINE"/>
    <property type="match status" value="1"/>
</dbReference>
<dbReference type="InterPro" id="IPR009081">
    <property type="entry name" value="PP-bd_ACP"/>
</dbReference>
<feature type="domain" description="PKS/mFAS DH" evidence="13">
    <location>
        <begin position="2533"/>
        <end position="2808"/>
    </location>
</feature>
<dbReference type="InterPro" id="IPR049900">
    <property type="entry name" value="PKS_mFAS_DH"/>
</dbReference>
<dbReference type="Gene3D" id="3.30.70.3290">
    <property type="match status" value="2"/>
</dbReference>
<dbReference type="Gene3D" id="3.10.129.110">
    <property type="entry name" value="Polyketide synthase dehydratase"/>
    <property type="match status" value="2"/>
</dbReference>
<evidence type="ECO:0000256" key="10">
    <source>
        <dbReference type="SAM" id="MobiDB-lite"/>
    </source>
</evidence>
<keyword evidence="5" id="KW-0808">Transferase</keyword>
<dbReference type="InterPro" id="IPR036736">
    <property type="entry name" value="ACP-like_sf"/>
</dbReference>